<gene>
    <name evidence="2" type="ORF">AMORRO_LOCUS3155</name>
</gene>
<dbReference type="Pfam" id="PF12937">
    <property type="entry name" value="F-box-like"/>
    <property type="match status" value="1"/>
</dbReference>
<evidence type="ECO:0000313" key="3">
    <source>
        <dbReference type="Proteomes" id="UP000789342"/>
    </source>
</evidence>
<evidence type="ECO:0000313" key="2">
    <source>
        <dbReference type="EMBL" id="CAG8498953.1"/>
    </source>
</evidence>
<dbReference type="InterPro" id="IPR032675">
    <property type="entry name" value="LRR_dom_sf"/>
</dbReference>
<dbReference type="OrthoDB" id="2334625at2759"/>
<reference evidence="2" key="1">
    <citation type="submission" date="2021-06" db="EMBL/GenBank/DDBJ databases">
        <authorList>
            <person name="Kallberg Y."/>
            <person name="Tangrot J."/>
            <person name="Rosling A."/>
        </authorList>
    </citation>
    <scope>NUCLEOTIDE SEQUENCE</scope>
    <source>
        <strain evidence="2">CL551</strain>
    </source>
</reference>
<dbReference type="SUPFAM" id="SSF52047">
    <property type="entry name" value="RNI-like"/>
    <property type="match status" value="1"/>
</dbReference>
<dbReference type="AlphaFoldDB" id="A0A9N9EYR4"/>
<protein>
    <submittedName>
        <fullName evidence="2">7230_t:CDS:1</fullName>
    </submittedName>
</protein>
<dbReference type="Gene3D" id="3.80.10.10">
    <property type="entry name" value="Ribonuclease Inhibitor"/>
    <property type="match status" value="1"/>
</dbReference>
<accession>A0A9N9EYR4</accession>
<dbReference type="InterPro" id="IPR001810">
    <property type="entry name" value="F-box_dom"/>
</dbReference>
<feature type="domain" description="F-box" evidence="1">
    <location>
        <begin position="4"/>
        <end position="45"/>
    </location>
</feature>
<comment type="caution">
    <text evidence="2">The sequence shown here is derived from an EMBL/GenBank/DDBJ whole genome shotgun (WGS) entry which is preliminary data.</text>
</comment>
<name>A0A9N9EYR4_9GLOM</name>
<dbReference type="InterPro" id="IPR036047">
    <property type="entry name" value="F-box-like_dom_sf"/>
</dbReference>
<dbReference type="Proteomes" id="UP000789342">
    <property type="component" value="Unassembled WGS sequence"/>
</dbReference>
<organism evidence="2 3">
    <name type="scientific">Acaulospora morrowiae</name>
    <dbReference type="NCBI Taxonomy" id="94023"/>
    <lineage>
        <taxon>Eukaryota</taxon>
        <taxon>Fungi</taxon>
        <taxon>Fungi incertae sedis</taxon>
        <taxon>Mucoromycota</taxon>
        <taxon>Glomeromycotina</taxon>
        <taxon>Glomeromycetes</taxon>
        <taxon>Diversisporales</taxon>
        <taxon>Acaulosporaceae</taxon>
        <taxon>Acaulospora</taxon>
    </lineage>
</organism>
<keyword evidence="3" id="KW-1185">Reference proteome</keyword>
<evidence type="ECO:0000259" key="1">
    <source>
        <dbReference type="Pfam" id="PF12937"/>
    </source>
</evidence>
<proteinExistence type="predicted"/>
<dbReference type="SUPFAM" id="SSF81383">
    <property type="entry name" value="F-box domain"/>
    <property type="match status" value="1"/>
</dbReference>
<sequence>MSSLLPPETLEQVFKDLSYVDLRSCVLVNRAWCASAVRYLWKNPFGFRYSRHKYDQYIPTAKKRVKMYKDSKISLAQTYIWCLNDKSKRIIMDVGVVLPNFMIENRPTFDYSSTLTTLNHLYLYDTVGWWLSANSSEQNDFAHYVIVKELYKMFIAQSVKIKFLSFGNIDSIQLQLRKNEIKSDILPILCYLPGAEQFFARIEKFSSDVDIPSEIWYELAQIATNIKDLEITDHNKHKEGLPSFIQAQNNLRKLKIVLKGHPKWSPLVHRAVKAKASSLTHLTIIDHHDFIRTYQFSLNWIAECTNLEEFKLCISNSFSPSSLDLGSLASFPFLTKLELVLSCLSNTHIKMIRKTDGQLKSLCLLWKTCEGEVSIVYDALFDAIKKTCGNLSEIELTIPEEKFLSTVSLLKALNRVEVIKFVQLCSYGQERILDEINISILLPTWGRLLPLNLRKLWFKANWVFTYDSFRAFLKSVELRLTNRPLNFLFGMKFPGNSHFDLYQFYVDKGILDNESFVENGLKWKKLKVI</sequence>
<dbReference type="EMBL" id="CAJVPV010001486">
    <property type="protein sequence ID" value="CAG8498953.1"/>
    <property type="molecule type" value="Genomic_DNA"/>
</dbReference>